<evidence type="ECO:0000256" key="6">
    <source>
        <dbReference type="ARBA" id="ARBA00038076"/>
    </source>
</evidence>
<feature type="transmembrane region" description="Helical" evidence="7">
    <location>
        <begin position="275"/>
        <end position="302"/>
    </location>
</feature>
<dbReference type="Pfam" id="PF02687">
    <property type="entry name" value="FtsX"/>
    <property type="match status" value="1"/>
</dbReference>
<evidence type="ECO:0000313" key="11">
    <source>
        <dbReference type="Proteomes" id="UP000239203"/>
    </source>
</evidence>
<keyword evidence="3 7" id="KW-0812">Transmembrane</keyword>
<dbReference type="EMBL" id="PTIX01000017">
    <property type="protein sequence ID" value="PPK64880.1"/>
    <property type="molecule type" value="Genomic_DNA"/>
</dbReference>
<evidence type="ECO:0000259" key="8">
    <source>
        <dbReference type="Pfam" id="PF02687"/>
    </source>
</evidence>
<dbReference type="InterPro" id="IPR003838">
    <property type="entry name" value="ABC3_permease_C"/>
</dbReference>
<evidence type="ECO:0000259" key="9">
    <source>
        <dbReference type="Pfam" id="PF12704"/>
    </source>
</evidence>
<dbReference type="Proteomes" id="UP000239203">
    <property type="component" value="Unassembled WGS sequence"/>
</dbReference>
<dbReference type="GO" id="GO:0022857">
    <property type="term" value="F:transmembrane transporter activity"/>
    <property type="evidence" value="ECO:0007669"/>
    <property type="project" value="TreeGrafter"/>
</dbReference>
<evidence type="ECO:0000313" key="10">
    <source>
        <dbReference type="EMBL" id="PPK64880.1"/>
    </source>
</evidence>
<dbReference type="PANTHER" id="PTHR30572:SF4">
    <property type="entry name" value="ABC TRANSPORTER PERMEASE YTRF"/>
    <property type="match status" value="1"/>
</dbReference>
<evidence type="ECO:0000256" key="7">
    <source>
        <dbReference type="SAM" id="Phobius"/>
    </source>
</evidence>
<dbReference type="GO" id="GO:0005886">
    <property type="term" value="C:plasma membrane"/>
    <property type="evidence" value="ECO:0007669"/>
    <property type="project" value="UniProtKB-SubCell"/>
</dbReference>
<feature type="domain" description="MacB-like periplasmic core" evidence="9">
    <location>
        <begin position="21"/>
        <end position="240"/>
    </location>
</feature>
<dbReference type="RefSeq" id="WP_104481641.1">
    <property type="nucleotide sequence ID" value="NZ_CP154825.1"/>
</dbReference>
<proteinExistence type="inferred from homology"/>
<evidence type="ECO:0000256" key="1">
    <source>
        <dbReference type="ARBA" id="ARBA00004651"/>
    </source>
</evidence>
<evidence type="ECO:0000256" key="4">
    <source>
        <dbReference type="ARBA" id="ARBA00022989"/>
    </source>
</evidence>
<comment type="similarity">
    <text evidence="6">Belongs to the ABC-4 integral membrane protein family.</text>
</comment>
<name>A0A2S6GI54_9PSEU</name>
<dbReference type="InterPro" id="IPR050250">
    <property type="entry name" value="Macrolide_Exporter_MacB"/>
</dbReference>
<dbReference type="AlphaFoldDB" id="A0A2S6GI54"/>
<gene>
    <name evidence="10" type="ORF">CLV40_117119</name>
</gene>
<dbReference type="Pfam" id="PF12704">
    <property type="entry name" value="MacB_PCD"/>
    <property type="match status" value="1"/>
</dbReference>
<feature type="transmembrane region" description="Helical" evidence="7">
    <location>
        <begin position="21"/>
        <end position="42"/>
    </location>
</feature>
<keyword evidence="4 7" id="KW-1133">Transmembrane helix</keyword>
<keyword evidence="2" id="KW-1003">Cell membrane</keyword>
<evidence type="ECO:0000256" key="2">
    <source>
        <dbReference type="ARBA" id="ARBA00022475"/>
    </source>
</evidence>
<keyword evidence="11" id="KW-1185">Reference proteome</keyword>
<sequence>MRFTEVLAFAVRGVTANKLRSALTTLGILIGVASVILLIAVGNGASVSVQQSIAGLGTNVLTISPQRAQAGSSARPLTVDDATALADPVEAPAVKSASPVVSTSATAAHADVSHSVSQFLGTDPAYFETTNSAVAQGSPFSADDVAQGRKVVVIGATVATELFPGAAPVGQTILVNNIPFTVVGVLASKGSSGLQDADDTAVAPLSTVRNALTGYGSLSQIVVQATGPDALTAAQAQVTTILDGRHGIGFGGTADYRVLSQEQLLTARTATTDTFTVLLAAVAAISLLVGGIGVTNIMLVTVTERIREIGIRKAVGARRSSILGQFLLEATMLSLFGGALGVAAAFIGAQFTIAGITPVIVPSSVLLAFAVSALIGLFFGSYPAGRAARLRPIEALRHE</sequence>
<feature type="domain" description="ABC3 transporter permease C-terminal" evidence="8">
    <location>
        <begin position="281"/>
        <end position="390"/>
    </location>
</feature>
<feature type="transmembrane region" description="Helical" evidence="7">
    <location>
        <begin position="322"/>
        <end position="347"/>
    </location>
</feature>
<keyword evidence="5 7" id="KW-0472">Membrane</keyword>
<dbReference type="OrthoDB" id="9780560at2"/>
<accession>A0A2S6GI54</accession>
<feature type="transmembrane region" description="Helical" evidence="7">
    <location>
        <begin position="359"/>
        <end position="382"/>
    </location>
</feature>
<reference evidence="10 11" key="1">
    <citation type="submission" date="2018-02" db="EMBL/GenBank/DDBJ databases">
        <title>Genomic Encyclopedia of Archaeal and Bacterial Type Strains, Phase II (KMG-II): from individual species to whole genera.</title>
        <authorList>
            <person name="Goeker M."/>
        </authorList>
    </citation>
    <scope>NUCLEOTIDE SEQUENCE [LARGE SCALE GENOMIC DNA]</scope>
    <source>
        <strain evidence="10 11">YU 961-1</strain>
    </source>
</reference>
<dbReference type="PANTHER" id="PTHR30572">
    <property type="entry name" value="MEMBRANE COMPONENT OF TRANSPORTER-RELATED"/>
    <property type="match status" value="1"/>
</dbReference>
<dbReference type="InterPro" id="IPR025857">
    <property type="entry name" value="MacB_PCD"/>
</dbReference>
<comment type="caution">
    <text evidence="10">The sequence shown here is derived from an EMBL/GenBank/DDBJ whole genome shotgun (WGS) entry which is preliminary data.</text>
</comment>
<protein>
    <submittedName>
        <fullName evidence="10">Putative ABC transport system permease protein</fullName>
    </submittedName>
</protein>
<organism evidence="10 11">
    <name type="scientific">Actinokineospora auranticolor</name>
    <dbReference type="NCBI Taxonomy" id="155976"/>
    <lineage>
        <taxon>Bacteria</taxon>
        <taxon>Bacillati</taxon>
        <taxon>Actinomycetota</taxon>
        <taxon>Actinomycetes</taxon>
        <taxon>Pseudonocardiales</taxon>
        <taxon>Pseudonocardiaceae</taxon>
        <taxon>Actinokineospora</taxon>
    </lineage>
</organism>
<comment type="subcellular location">
    <subcellularLocation>
        <location evidence="1">Cell membrane</location>
        <topology evidence="1">Multi-pass membrane protein</topology>
    </subcellularLocation>
</comment>
<evidence type="ECO:0000256" key="5">
    <source>
        <dbReference type="ARBA" id="ARBA00023136"/>
    </source>
</evidence>
<evidence type="ECO:0000256" key="3">
    <source>
        <dbReference type="ARBA" id="ARBA00022692"/>
    </source>
</evidence>